<proteinExistence type="inferred from homology"/>
<reference evidence="9 10" key="1">
    <citation type="submission" date="2016-10" db="EMBL/GenBank/DDBJ databases">
        <authorList>
            <person name="de Groot N.N."/>
        </authorList>
    </citation>
    <scope>NUCLEOTIDE SEQUENCE [LARGE SCALE GENOMIC DNA]</scope>
    <source>
        <strain evidence="9 10">CGMCC 1.7054</strain>
    </source>
</reference>
<dbReference type="PANTHER" id="PTHR42709:SF6">
    <property type="entry name" value="UNDECAPRENYL PHOSPHATE TRANSPORTER A"/>
    <property type="match status" value="1"/>
</dbReference>
<dbReference type="EMBL" id="FPCG01000007">
    <property type="protein sequence ID" value="SFV23347.1"/>
    <property type="molecule type" value="Genomic_DNA"/>
</dbReference>
<keyword evidence="6 7" id="KW-0472">Membrane</keyword>
<dbReference type="STRING" id="574650.SAMN04487966_1075"/>
<keyword evidence="4 7" id="KW-0812">Transmembrane</keyword>
<sequence length="202" mass="21227">MSGESLDPAWVESLGWWFHALTALLVALDAPIPPVPSELFVIGSGALALNGSLGLVPSVLAAWLGCWAGDVGLYALFRHRLTGLLDRASWGQRIHRGILRLLDKAGPAPSYALLFVLRFVSGGRTASMAAAGIAGIPWRPFLLLSGVGSLVWAVYMVGLGWLTGSATGLPFWVSALIGMGLGTLAGLMIAGIIAVRRRSREA</sequence>
<dbReference type="Proteomes" id="UP000198881">
    <property type="component" value="Unassembled WGS sequence"/>
</dbReference>
<keyword evidence="10" id="KW-1185">Reference proteome</keyword>
<evidence type="ECO:0000256" key="6">
    <source>
        <dbReference type="ARBA" id="ARBA00023136"/>
    </source>
</evidence>
<comment type="similarity">
    <text evidence="2">Belongs to the DedA family.</text>
</comment>
<evidence type="ECO:0000256" key="7">
    <source>
        <dbReference type="SAM" id="Phobius"/>
    </source>
</evidence>
<dbReference type="InterPro" id="IPR051311">
    <property type="entry name" value="DedA_domain"/>
</dbReference>
<evidence type="ECO:0000256" key="2">
    <source>
        <dbReference type="ARBA" id="ARBA00010792"/>
    </source>
</evidence>
<evidence type="ECO:0000256" key="4">
    <source>
        <dbReference type="ARBA" id="ARBA00022692"/>
    </source>
</evidence>
<evidence type="ECO:0000256" key="1">
    <source>
        <dbReference type="ARBA" id="ARBA00004651"/>
    </source>
</evidence>
<dbReference type="InterPro" id="IPR032816">
    <property type="entry name" value="VTT_dom"/>
</dbReference>
<feature type="transmembrane region" description="Helical" evidence="7">
    <location>
        <begin position="169"/>
        <end position="195"/>
    </location>
</feature>
<gene>
    <name evidence="9" type="ORF">SAMN04487966_1075</name>
</gene>
<dbReference type="AlphaFoldDB" id="A0A1I7MN52"/>
<evidence type="ECO:0000256" key="5">
    <source>
        <dbReference type="ARBA" id="ARBA00022989"/>
    </source>
</evidence>
<accession>A0A1I7MN52</accession>
<dbReference type="GO" id="GO:0005886">
    <property type="term" value="C:plasma membrane"/>
    <property type="evidence" value="ECO:0007669"/>
    <property type="project" value="UniProtKB-SubCell"/>
</dbReference>
<organism evidence="9 10">
    <name type="scientific">Micrococcus terreus</name>
    <dbReference type="NCBI Taxonomy" id="574650"/>
    <lineage>
        <taxon>Bacteria</taxon>
        <taxon>Bacillati</taxon>
        <taxon>Actinomycetota</taxon>
        <taxon>Actinomycetes</taxon>
        <taxon>Micrococcales</taxon>
        <taxon>Micrococcaceae</taxon>
        <taxon>Micrococcus</taxon>
    </lineage>
</organism>
<evidence type="ECO:0000256" key="3">
    <source>
        <dbReference type="ARBA" id="ARBA00022475"/>
    </source>
</evidence>
<dbReference type="OrthoDB" id="9813426at2"/>
<dbReference type="PANTHER" id="PTHR42709">
    <property type="entry name" value="ALKALINE PHOSPHATASE LIKE PROTEIN"/>
    <property type="match status" value="1"/>
</dbReference>
<feature type="domain" description="VTT" evidence="8">
    <location>
        <begin position="35"/>
        <end position="161"/>
    </location>
</feature>
<feature type="transmembrane region" description="Helical" evidence="7">
    <location>
        <begin position="14"/>
        <end position="32"/>
    </location>
</feature>
<feature type="transmembrane region" description="Helical" evidence="7">
    <location>
        <begin position="141"/>
        <end position="163"/>
    </location>
</feature>
<dbReference type="Pfam" id="PF09335">
    <property type="entry name" value="VTT_dom"/>
    <property type="match status" value="1"/>
</dbReference>
<keyword evidence="3" id="KW-1003">Cell membrane</keyword>
<comment type="subcellular location">
    <subcellularLocation>
        <location evidence="1">Cell membrane</location>
        <topology evidence="1">Multi-pass membrane protein</topology>
    </subcellularLocation>
</comment>
<name>A0A1I7MN52_9MICC</name>
<keyword evidence="5 7" id="KW-1133">Transmembrane helix</keyword>
<protein>
    <submittedName>
        <fullName evidence="9">Membrane protein DedA, SNARE-associated domain</fullName>
    </submittedName>
</protein>
<dbReference type="RefSeq" id="WP_091697556.1">
    <property type="nucleotide sequence ID" value="NZ_FPCG01000007.1"/>
</dbReference>
<evidence type="ECO:0000313" key="10">
    <source>
        <dbReference type="Proteomes" id="UP000198881"/>
    </source>
</evidence>
<evidence type="ECO:0000259" key="8">
    <source>
        <dbReference type="Pfam" id="PF09335"/>
    </source>
</evidence>
<evidence type="ECO:0000313" key="9">
    <source>
        <dbReference type="EMBL" id="SFV23347.1"/>
    </source>
</evidence>